<sequence length="151" mass="16893">MYAIAEAWLISRSCPSGAIPTPAVHRAADDATRALEARVREAGSRFALLTSYTDDQRTEPETAVVLRARDPQERPEFRVLLESYDRWTGTHTLREGGFATREAAAEWWGACRSPPPAPAVTWSPRRRNPVHRPCVSGLIHGGELRKRAQYT</sequence>
<dbReference type="EMBL" id="AP017424">
    <property type="protein sequence ID" value="BAU88037.1"/>
    <property type="molecule type" value="Genomic_DNA"/>
</dbReference>
<evidence type="ECO:0000313" key="1">
    <source>
        <dbReference type="EMBL" id="BAU88037.1"/>
    </source>
</evidence>
<proteinExistence type="predicted"/>
<dbReference type="Proteomes" id="UP000217676">
    <property type="component" value="Chromosome"/>
</dbReference>
<accession>A0A160P7U0</accession>
<dbReference type="AlphaFoldDB" id="A0A160P7U0"/>
<name>A0A160P7U0_STRLU</name>
<dbReference type="KEGG" id="slau:SLA_7171"/>
<organism evidence="1 2">
    <name type="scientific">Streptomyces laurentii</name>
    <dbReference type="NCBI Taxonomy" id="39478"/>
    <lineage>
        <taxon>Bacteria</taxon>
        <taxon>Bacillati</taxon>
        <taxon>Actinomycetota</taxon>
        <taxon>Actinomycetes</taxon>
        <taxon>Kitasatosporales</taxon>
        <taxon>Streptomycetaceae</taxon>
        <taxon>Streptomyces</taxon>
    </lineage>
</organism>
<reference evidence="1 2" key="1">
    <citation type="journal article" date="2016" name="Genome Announc.">
        <title>Complete Genome Sequence of Thiostrepton-Producing Streptomyces laurentii ATCC 31255.</title>
        <authorList>
            <person name="Doi K."/>
            <person name="Fujino Y."/>
            <person name="Nagayoshi Y."/>
            <person name="Ohshima T."/>
            <person name="Ogata S."/>
        </authorList>
    </citation>
    <scope>NUCLEOTIDE SEQUENCE [LARGE SCALE GENOMIC DNA]</scope>
    <source>
        <strain evidence="1 2">ATCC 31255</strain>
    </source>
</reference>
<gene>
    <name evidence="1" type="ORF">SLA_7171</name>
</gene>
<keyword evidence="2" id="KW-1185">Reference proteome</keyword>
<evidence type="ECO:0000313" key="2">
    <source>
        <dbReference type="Proteomes" id="UP000217676"/>
    </source>
</evidence>
<protein>
    <submittedName>
        <fullName evidence="1">Lichenysin synthetase A</fullName>
    </submittedName>
</protein>